<evidence type="ECO:0000313" key="2">
    <source>
        <dbReference type="EMBL" id="AZI33342.1"/>
    </source>
</evidence>
<dbReference type="Proteomes" id="UP000270185">
    <property type="component" value="Chromosome"/>
</dbReference>
<keyword evidence="2" id="KW-0808">Transferase</keyword>
<organism evidence="2 3">
    <name type="scientific">Kaistella carnis</name>
    <dbReference type="NCBI Taxonomy" id="1241979"/>
    <lineage>
        <taxon>Bacteria</taxon>
        <taxon>Pseudomonadati</taxon>
        <taxon>Bacteroidota</taxon>
        <taxon>Flavobacteriia</taxon>
        <taxon>Flavobacteriales</taxon>
        <taxon>Weeksellaceae</taxon>
        <taxon>Chryseobacterium group</taxon>
        <taxon>Kaistella</taxon>
    </lineage>
</organism>
<reference evidence="3" key="1">
    <citation type="submission" date="2018-11" db="EMBL/GenBank/DDBJ databases">
        <title>Proposal to divide the Flavobacteriaceae and reorganize its genera based on Amino Acid Identity values calculated from whole genome sequences.</title>
        <authorList>
            <person name="Nicholson A.C."/>
            <person name="Gulvik C.A."/>
            <person name="Whitney A.M."/>
            <person name="Humrighouse B.W."/>
            <person name="Bell M."/>
            <person name="Holmes B."/>
            <person name="Steigerwalt A.G."/>
            <person name="Villarma A."/>
            <person name="Sheth M."/>
            <person name="Batra D."/>
            <person name="Pryor J."/>
            <person name="Bernardet J.-F."/>
            <person name="Hugo C."/>
            <person name="Kampfer P."/>
            <person name="Newman J.D."/>
            <person name="McQuiston J.R."/>
        </authorList>
    </citation>
    <scope>NUCLEOTIDE SEQUENCE [LARGE SCALE GENOMIC DNA]</scope>
    <source>
        <strain evidence="3">G0081</strain>
    </source>
</reference>
<dbReference type="EMBL" id="CP034159">
    <property type="protein sequence ID" value="AZI33342.1"/>
    <property type="molecule type" value="Genomic_DNA"/>
</dbReference>
<keyword evidence="3" id="KW-1185">Reference proteome</keyword>
<dbReference type="CDD" id="cd00761">
    <property type="entry name" value="Glyco_tranf_GTA_type"/>
    <property type="match status" value="1"/>
</dbReference>
<evidence type="ECO:0000313" key="3">
    <source>
        <dbReference type="Proteomes" id="UP000270185"/>
    </source>
</evidence>
<sequence length="339" mass="40261">MTSILIKSFNRPYYLDRCLKSIKQNVSGNYKVIILDDGTPEKYLQKIQELHPTIEIRTSLQYDEKINSIQKNIESGTEINGFKIPTTLWYDSVKNADDYVLVTEDDVWFTKPLNLSDLENDISTHDISLLKLGWLGNQIDDKDLEINPINDRISKVIPLHLFTGNQFIMDCFMYNRFKFFTILYKLGVVNNETRRKYYALNSIAMGIYEKKYWLHIWKDSREKVDEKQQLRNAATYYHKNKNPNFIARTKTEVLKTTFQSSATNSYHQYNIDFDVNYFNHLINKAWLEGKFDVMQNFPRDFSIDYFTIFLDSTIKTEEFTKWVDRFKEQYRNLGATVDD</sequence>
<feature type="domain" description="Glycosyltransferase 2-like" evidence="1">
    <location>
        <begin position="3"/>
        <end position="52"/>
    </location>
</feature>
<dbReference type="Gene3D" id="3.90.550.10">
    <property type="entry name" value="Spore Coat Polysaccharide Biosynthesis Protein SpsA, Chain A"/>
    <property type="match status" value="1"/>
</dbReference>
<protein>
    <submittedName>
        <fullName evidence="2">Glycosyltransferase family 2 protein</fullName>
    </submittedName>
</protein>
<dbReference type="SUPFAM" id="SSF53448">
    <property type="entry name" value="Nucleotide-diphospho-sugar transferases"/>
    <property type="match status" value="1"/>
</dbReference>
<dbReference type="AlphaFoldDB" id="A0A3G8XJ61"/>
<dbReference type="InterPro" id="IPR029044">
    <property type="entry name" value="Nucleotide-diphossugar_trans"/>
</dbReference>
<dbReference type="Pfam" id="PF00535">
    <property type="entry name" value="Glycos_transf_2"/>
    <property type="match status" value="1"/>
</dbReference>
<name>A0A3G8XJ61_9FLAO</name>
<dbReference type="GO" id="GO:0016740">
    <property type="term" value="F:transferase activity"/>
    <property type="evidence" value="ECO:0007669"/>
    <property type="project" value="UniProtKB-KW"/>
</dbReference>
<dbReference type="RefSeq" id="WP_125024719.1">
    <property type="nucleotide sequence ID" value="NZ_CP034159.1"/>
</dbReference>
<evidence type="ECO:0000259" key="1">
    <source>
        <dbReference type="Pfam" id="PF00535"/>
    </source>
</evidence>
<dbReference type="KEGG" id="ccas:EIB73_09180"/>
<accession>A0A3G8XJ61</accession>
<proteinExistence type="predicted"/>
<gene>
    <name evidence="2" type="ORF">EIB73_09180</name>
</gene>
<dbReference type="OrthoDB" id="1309140at2"/>
<dbReference type="InterPro" id="IPR001173">
    <property type="entry name" value="Glyco_trans_2-like"/>
</dbReference>